<dbReference type="Gene3D" id="3.40.50.2000">
    <property type="entry name" value="Glycogen Phosphorylase B"/>
    <property type="match status" value="2"/>
</dbReference>
<dbReference type="CDD" id="cd03801">
    <property type="entry name" value="GT4_PimA-like"/>
    <property type="match status" value="1"/>
</dbReference>
<organism evidence="2 3">
    <name type="scientific">Oleiharenicola lentus</name>
    <dbReference type="NCBI Taxonomy" id="2508720"/>
    <lineage>
        <taxon>Bacteria</taxon>
        <taxon>Pseudomonadati</taxon>
        <taxon>Verrucomicrobiota</taxon>
        <taxon>Opitutia</taxon>
        <taxon>Opitutales</taxon>
        <taxon>Opitutaceae</taxon>
        <taxon>Oleiharenicola</taxon>
    </lineage>
</organism>
<dbReference type="InterPro" id="IPR001296">
    <property type="entry name" value="Glyco_trans_1"/>
</dbReference>
<reference evidence="2 3" key="1">
    <citation type="submission" date="2019-01" db="EMBL/GenBank/DDBJ databases">
        <title>Lacunisphaera sp. strain TWA-58.</title>
        <authorList>
            <person name="Chen W.-M."/>
        </authorList>
    </citation>
    <scope>NUCLEOTIDE SEQUENCE [LARGE SCALE GENOMIC DNA]</scope>
    <source>
        <strain evidence="2 3">TWA-58</strain>
    </source>
</reference>
<dbReference type="GO" id="GO:0016757">
    <property type="term" value="F:glycosyltransferase activity"/>
    <property type="evidence" value="ECO:0007669"/>
    <property type="project" value="InterPro"/>
</dbReference>
<feature type="domain" description="Glycosyl transferase family 1" evidence="1">
    <location>
        <begin position="198"/>
        <end position="347"/>
    </location>
</feature>
<dbReference type="RefSeq" id="WP_129047895.1">
    <property type="nucleotide sequence ID" value="NZ_SDHX01000001.1"/>
</dbReference>
<evidence type="ECO:0000313" key="2">
    <source>
        <dbReference type="EMBL" id="RXK56527.1"/>
    </source>
</evidence>
<name>A0A4Q1CBQ0_9BACT</name>
<dbReference type="Proteomes" id="UP000290218">
    <property type="component" value="Unassembled WGS sequence"/>
</dbReference>
<dbReference type="Pfam" id="PF00534">
    <property type="entry name" value="Glycos_transf_1"/>
    <property type="match status" value="1"/>
</dbReference>
<comment type="caution">
    <text evidence="2">The sequence shown here is derived from an EMBL/GenBank/DDBJ whole genome shotgun (WGS) entry which is preliminary data.</text>
</comment>
<sequence length="388" mass="43617">MSRLAIVLSHPTQYYSPWFRWMGTHTRLDFQVFYLWEFGVTEQRDPQFGHRFKWDVDLLSGYDHEFVPNTARDPGTHHFGGLRNPALGERLRDWHPDAVLLFGYAWRSHLDLIRHPPAPLIFRGDSHLIGHSPSWLKRCVLRRILARFAAVTYVGQANRDYFRTFGVPDNRLHFAPHCVDADRFVRDEACQLAAARLREELAIGNRKVVLYAGKLVSAKQPGALLEAFRRLAPADFALVFVGEGPERTALEARAAQHPGCAVRFLPFANQSEMPSRYALADLFVLPSRGLYETWGLAVNEAMHLGVPCLVSDRVGCQRDLVTDGETGWVFPATDPAGLEAALRRALDGLRGDTQPLRLRLAARIGGYTYAQATRGLQSALDQATAHSP</sequence>
<dbReference type="PANTHER" id="PTHR45947:SF3">
    <property type="entry name" value="SULFOQUINOVOSYL TRANSFERASE SQD2"/>
    <property type="match status" value="1"/>
</dbReference>
<dbReference type="SUPFAM" id="SSF53756">
    <property type="entry name" value="UDP-Glycosyltransferase/glycogen phosphorylase"/>
    <property type="match status" value="1"/>
</dbReference>
<accession>A0A4Q1CBQ0</accession>
<keyword evidence="2" id="KW-0808">Transferase</keyword>
<dbReference type="OrthoDB" id="9795068at2"/>
<dbReference type="PANTHER" id="PTHR45947">
    <property type="entry name" value="SULFOQUINOVOSYL TRANSFERASE SQD2"/>
    <property type="match status" value="1"/>
</dbReference>
<evidence type="ECO:0000313" key="3">
    <source>
        <dbReference type="Proteomes" id="UP000290218"/>
    </source>
</evidence>
<keyword evidence="3" id="KW-1185">Reference proteome</keyword>
<dbReference type="EMBL" id="SDHX01000001">
    <property type="protein sequence ID" value="RXK56527.1"/>
    <property type="molecule type" value="Genomic_DNA"/>
</dbReference>
<dbReference type="AlphaFoldDB" id="A0A4Q1CBQ0"/>
<dbReference type="InterPro" id="IPR050194">
    <property type="entry name" value="Glycosyltransferase_grp1"/>
</dbReference>
<proteinExistence type="predicted"/>
<gene>
    <name evidence="2" type="ORF">ESB00_11860</name>
</gene>
<protein>
    <submittedName>
        <fullName evidence="2">Glycosyltransferase</fullName>
    </submittedName>
</protein>
<evidence type="ECO:0000259" key="1">
    <source>
        <dbReference type="Pfam" id="PF00534"/>
    </source>
</evidence>